<dbReference type="Pfam" id="PF13639">
    <property type="entry name" value="zf-RING_2"/>
    <property type="match status" value="1"/>
</dbReference>
<dbReference type="InterPro" id="IPR013083">
    <property type="entry name" value="Znf_RING/FYVE/PHD"/>
</dbReference>
<evidence type="ECO:0000256" key="8">
    <source>
        <dbReference type="PROSITE-ProRule" id="PRU00175"/>
    </source>
</evidence>
<organism evidence="11 12">
    <name type="scientific">Cuscuta australis</name>
    <dbReference type="NCBI Taxonomy" id="267555"/>
    <lineage>
        <taxon>Eukaryota</taxon>
        <taxon>Viridiplantae</taxon>
        <taxon>Streptophyta</taxon>
        <taxon>Embryophyta</taxon>
        <taxon>Tracheophyta</taxon>
        <taxon>Spermatophyta</taxon>
        <taxon>Magnoliopsida</taxon>
        <taxon>eudicotyledons</taxon>
        <taxon>Gunneridae</taxon>
        <taxon>Pentapetalae</taxon>
        <taxon>asterids</taxon>
        <taxon>lamiids</taxon>
        <taxon>Solanales</taxon>
        <taxon>Convolvulaceae</taxon>
        <taxon>Cuscuteae</taxon>
        <taxon>Cuscuta</taxon>
        <taxon>Cuscuta subgen. Grammica</taxon>
        <taxon>Cuscuta sect. Cleistogrammica</taxon>
    </lineage>
</organism>
<comment type="caution">
    <text evidence="11">The sequence shown here is derived from an EMBL/GenBank/DDBJ whole genome shotgun (WGS) entry which is preliminary data.</text>
</comment>
<sequence>MGSGGSHLGARPHPPARSRTVKRALSSLFICGASSSQLPLDHQIGDHSAKLLVSSGKQIRTNTVKTPRKDTVAGLTCSKIEIGVSSRGTVVVDGQNNVPEDIPSNSNGSYAGKSFIENDYENKDVVAPSSIGGHSRHSTQGDQPFPTSPCRTESMDDSEIDSTMDDEGSPVFAVSTQFTSPSPGILDSPSTEDLLGDHADELTMFNDCDSATVSVILDSPVTSHSSSNDLFLQTAPSCPELLVPERERHWRRGSMLHVDSENLSSSSSDERRVHESRLNNRRLFWDAFSRRSPGSFADSRNSVFSNDDLDDLGSQEIWPRDLGGGSFSNRVGVNYRSHQSQTQSRGYNDEHHLRSEILERLGETIASDHTTSNCPAGIHLNGTCMCESILMANESGSRASISRIVMLAEALFEVLDEIHQQPMTLPLSMPSLPAPESTVDSLPIKNHIKKDGPSDGNDVTNCYICLAEYEEGDKIRVLPCHHEFHMLCVDKWLKEIHGVCPLCRGDVQQGFV</sequence>
<evidence type="ECO:0000256" key="3">
    <source>
        <dbReference type="ARBA" id="ARBA00022723"/>
    </source>
</evidence>
<dbReference type="SMART" id="SM00184">
    <property type="entry name" value="RING"/>
    <property type="match status" value="1"/>
</dbReference>
<protein>
    <recommendedName>
        <fullName evidence="10">RING-type domain-containing protein</fullName>
    </recommendedName>
</protein>
<feature type="region of interest" description="Disordered" evidence="9">
    <location>
        <begin position="94"/>
        <end position="169"/>
    </location>
</feature>
<dbReference type="PANTHER" id="PTHR47168">
    <property type="entry name" value="RING ZINC FINGER DOMAIN SUPERFAMILY PROTEIN-RELATED"/>
    <property type="match status" value="1"/>
</dbReference>
<evidence type="ECO:0000256" key="6">
    <source>
        <dbReference type="ARBA" id="ARBA00022989"/>
    </source>
</evidence>
<gene>
    <name evidence="11" type="ORF">DM860_015409</name>
</gene>
<dbReference type="InterPro" id="IPR001841">
    <property type="entry name" value="Znf_RING"/>
</dbReference>
<dbReference type="SUPFAM" id="SSF57850">
    <property type="entry name" value="RING/U-box"/>
    <property type="match status" value="1"/>
</dbReference>
<dbReference type="EMBL" id="NQVE01000017">
    <property type="protein sequence ID" value="RAL53681.1"/>
    <property type="molecule type" value="Genomic_DNA"/>
</dbReference>
<evidence type="ECO:0000313" key="12">
    <source>
        <dbReference type="Proteomes" id="UP000249390"/>
    </source>
</evidence>
<feature type="compositionally biased region" description="Polar residues" evidence="9">
    <location>
        <begin position="94"/>
        <end position="109"/>
    </location>
</feature>
<dbReference type="Gene3D" id="3.30.40.10">
    <property type="entry name" value="Zinc/RING finger domain, C3HC4 (zinc finger)"/>
    <property type="match status" value="1"/>
</dbReference>
<evidence type="ECO:0000256" key="5">
    <source>
        <dbReference type="ARBA" id="ARBA00022833"/>
    </source>
</evidence>
<feature type="domain" description="RING-type" evidence="10">
    <location>
        <begin position="462"/>
        <end position="504"/>
    </location>
</feature>
<keyword evidence="6" id="KW-1133">Transmembrane helix</keyword>
<dbReference type="Proteomes" id="UP000249390">
    <property type="component" value="Unassembled WGS sequence"/>
</dbReference>
<evidence type="ECO:0000313" key="11">
    <source>
        <dbReference type="EMBL" id="RAL53681.1"/>
    </source>
</evidence>
<keyword evidence="3" id="KW-0479">Metal-binding</keyword>
<dbReference type="PROSITE" id="PS50089">
    <property type="entry name" value="ZF_RING_2"/>
    <property type="match status" value="1"/>
</dbReference>
<evidence type="ECO:0000256" key="9">
    <source>
        <dbReference type="SAM" id="MobiDB-lite"/>
    </source>
</evidence>
<keyword evidence="12" id="KW-1185">Reference proteome</keyword>
<evidence type="ECO:0000259" key="10">
    <source>
        <dbReference type="PROSITE" id="PS50089"/>
    </source>
</evidence>
<dbReference type="FunFam" id="3.30.40.10:FF:000388">
    <property type="entry name" value="Putative RING zinc finger domain superfamily protein"/>
    <property type="match status" value="1"/>
</dbReference>
<keyword evidence="7" id="KW-0472">Membrane</keyword>
<reference evidence="11 12" key="1">
    <citation type="submission" date="2018-06" db="EMBL/GenBank/DDBJ databases">
        <title>The Genome of Cuscuta australis (Dodder) Provides Insight into the Evolution of Plant Parasitism.</title>
        <authorList>
            <person name="Liu H."/>
        </authorList>
    </citation>
    <scope>NUCLEOTIDE SEQUENCE [LARGE SCALE GENOMIC DNA]</scope>
    <source>
        <strain evidence="12">cv. Yunnan</strain>
        <tissue evidence="11">Vines</tissue>
    </source>
</reference>
<keyword evidence="4 8" id="KW-0863">Zinc-finger</keyword>
<dbReference type="InterPro" id="IPR051653">
    <property type="entry name" value="E3_ligase_sorting_rcpt"/>
</dbReference>
<feature type="compositionally biased region" description="Acidic residues" evidence="9">
    <location>
        <begin position="155"/>
        <end position="168"/>
    </location>
</feature>
<keyword evidence="5" id="KW-0862">Zinc</keyword>
<accession>A0A328EAX6</accession>
<name>A0A328EAX6_9ASTE</name>
<dbReference type="GO" id="GO:0008270">
    <property type="term" value="F:zinc ion binding"/>
    <property type="evidence" value="ECO:0007669"/>
    <property type="project" value="UniProtKB-KW"/>
</dbReference>
<dbReference type="AlphaFoldDB" id="A0A328EAX6"/>
<dbReference type="GO" id="GO:0016020">
    <property type="term" value="C:membrane"/>
    <property type="evidence" value="ECO:0007669"/>
    <property type="project" value="UniProtKB-SubCell"/>
</dbReference>
<evidence type="ECO:0000256" key="2">
    <source>
        <dbReference type="ARBA" id="ARBA00022692"/>
    </source>
</evidence>
<evidence type="ECO:0000256" key="7">
    <source>
        <dbReference type="ARBA" id="ARBA00023136"/>
    </source>
</evidence>
<evidence type="ECO:0000256" key="4">
    <source>
        <dbReference type="ARBA" id="ARBA00022771"/>
    </source>
</evidence>
<comment type="subcellular location">
    <subcellularLocation>
        <location evidence="1">Membrane</location>
        <topology evidence="1">Single-pass membrane protein</topology>
    </subcellularLocation>
</comment>
<proteinExistence type="predicted"/>
<evidence type="ECO:0000256" key="1">
    <source>
        <dbReference type="ARBA" id="ARBA00004167"/>
    </source>
</evidence>
<dbReference type="PANTHER" id="PTHR47168:SF6">
    <property type="entry name" value="E3 UBIQUITIN-PROTEIN LIGASE RLIM-LIKE"/>
    <property type="match status" value="1"/>
</dbReference>
<keyword evidence="2" id="KW-0812">Transmembrane</keyword>